<evidence type="ECO:0000313" key="4">
    <source>
        <dbReference type="EMBL" id="CAA7599560.1"/>
    </source>
</evidence>
<dbReference type="Pfam" id="PF22640">
    <property type="entry name" value="ManC_GMP_beta-helix"/>
    <property type="match status" value="1"/>
</dbReference>
<dbReference type="AlphaFoldDB" id="A0A8S0X2X1"/>
<dbReference type="InterPro" id="IPR005835">
    <property type="entry name" value="NTP_transferase_dom"/>
</dbReference>
<sequence>MAGVYFDMGEKIMHLVLLSGGSGKRLWPLSNDARSKQFLKVLRDEAGSPVSMVQRVWGQLGAAGLADSAVIATGRAQVDMVQSQLGPDVRLIVEPERRDTFPAIALAAGYLHSVAGVARDEVVMVLPVDPYVEDRFFRRAQSLETALRDSGAELALMGVVPSFPSTKYGYIIPEYAERLTQRNDGQNDESSFRGVRAFREKPDTETAQALMDQGALWNCGIFAFRLGFALDRLREMGFSENYQELLEQYGELPKNSFDYEVVEKTEHIVVVDYDGEWKDLGTWNTLTDEMTEPVSGRGILSADSVRTHVLNELDIPVAVLGCQDLIVAAGPDGILVTRRDASPRVKELVGHLNGRPMYEERRWGWYRVLDYTSFADGREVLTKRIAVEAGKNLSYQQHRHRSEVWTVIQGEGEFARDGVMRRVEAGDVLEIPAGMRHGILALTDLEFIEVQSGNPLVEEDIIRLCMSWEEAREMCRG</sequence>
<keyword evidence="6" id="KW-1185">Reference proteome</keyword>
<protein>
    <submittedName>
        <fullName evidence="4 5">Mannose-1-phosphate guanylyltransferase</fullName>
        <ecNumber evidence="4 5">2.7.7.13</ecNumber>
    </submittedName>
</protein>
<dbReference type="Gene3D" id="3.90.550.10">
    <property type="entry name" value="Spore Coat Polysaccharide Biosynthesis Protein SpsA, Chain A"/>
    <property type="match status" value="1"/>
</dbReference>
<feature type="domain" description="MannoseP isomerase/GMP-like beta-helix" evidence="3">
    <location>
        <begin position="315"/>
        <end position="352"/>
    </location>
</feature>
<reference evidence="4" key="2">
    <citation type="submission" date="2020-01" db="EMBL/GenBank/DDBJ databases">
        <authorList>
            <person name="Hornung B."/>
        </authorList>
    </citation>
    <scope>NUCLEOTIDE SEQUENCE</scope>
    <source>
        <strain evidence="4">PacBioINE</strain>
    </source>
</reference>
<dbReference type="GO" id="GO:0005976">
    <property type="term" value="P:polysaccharide metabolic process"/>
    <property type="evidence" value="ECO:0007669"/>
    <property type="project" value="InterPro"/>
</dbReference>
<reference evidence="5" key="1">
    <citation type="submission" date="2014-11" db="EMBL/GenBank/DDBJ databases">
        <authorList>
            <person name="Hornung B.V."/>
        </authorList>
    </citation>
    <scope>NUCLEOTIDE SEQUENCE</scope>
    <source>
        <strain evidence="5">INE</strain>
    </source>
</reference>
<proteinExistence type="predicted"/>
<dbReference type="SUPFAM" id="SSF53448">
    <property type="entry name" value="Nucleotide-diphospho-sugar transferases"/>
    <property type="match status" value="1"/>
</dbReference>
<gene>
    <name evidence="4" type="ORF">DEACI_0186</name>
    <name evidence="5" type="ORF">DEACI_2221</name>
</gene>
<dbReference type="Proteomes" id="UP000836597">
    <property type="component" value="Chromosome"/>
</dbReference>
<keyword evidence="4" id="KW-0548">Nucleotidyltransferase</keyword>
<dbReference type="InterPro" id="IPR014710">
    <property type="entry name" value="RmlC-like_jellyroll"/>
</dbReference>
<dbReference type="KEGG" id="aacx:DEACI_0186"/>
<dbReference type="InterPro" id="IPR029044">
    <property type="entry name" value="Nucleotide-diphossugar_trans"/>
</dbReference>
<name>A0A8S0X2X1_9FIRM</name>
<dbReference type="InterPro" id="IPR011051">
    <property type="entry name" value="RmlC_Cupin_sf"/>
</dbReference>
<keyword evidence="4" id="KW-0808">Transferase</keyword>
<dbReference type="GO" id="GO:0004475">
    <property type="term" value="F:mannose-1-phosphate guanylyltransferase (GTP) activity"/>
    <property type="evidence" value="ECO:0007669"/>
    <property type="project" value="UniProtKB-EC"/>
</dbReference>
<dbReference type="InterPro" id="IPR001538">
    <property type="entry name" value="Man6P_isomerase-2_C"/>
</dbReference>
<dbReference type="EMBL" id="LR746496">
    <property type="protein sequence ID" value="CAA7599560.1"/>
    <property type="molecule type" value="Genomic_DNA"/>
</dbReference>
<organism evidence="4">
    <name type="scientific">Acididesulfobacillus acetoxydans</name>
    <dbReference type="NCBI Taxonomy" id="1561005"/>
    <lineage>
        <taxon>Bacteria</taxon>
        <taxon>Bacillati</taxon>
        <taxon>Bacillota</taxon>
        <taxon>Clostridia</taxon>
        <taxon>Eubacteriales</taxon>
        <taxon>Peptococcaceae</taxon>
        <taxon>Acididesulfobacillus</taxon>
    </lineage>
</organism>
<dbReference type="EMBL" id="CDGJ01000065">
    <property type="protein sequence ID" value="CEJ07755.1"/>
    <property type="molecule type" value="Genomic_DNA"/>
</dbReference>
<dbReference type="Pfam" id="PF00483">
    <property type="entry name" value="NTP_transferase"/>
    <property type="match status" value="1"/>
</dbReference>
<dbReference type="Gene3D" id="2.60.120.10">
    <property type="entry name" value="Jelly Rolls"/>
    <property type="match status" value="1"/>
</dbReference>
<dbReference type="PANTHER" id="PTHR46390">
    <property type="entry name" value="MANNOSE-1-PHOSPHATE GUANYLYLTRANSFERASE"/>
    <property type="match status" value="1"/>
</dbReference>
<evidence type="ECO:0000259" key="2">
    <source>
        <dbReference type="Pfam" id="PF01050"/>
    </source>
</evidence>
<accession>A0A8S0X2X1</accession>
<dbReference type="InterPro" id="IPR054566">
    <property type="entry name" value="ManC/GMP-like_b-helix"/>
</dbReference>
<dbReference type="Pfam" id="PF01050">
    <property type="entry name" value="MannoseP_isomer"/>
    <property type="match status" value="1"/>
</dbReference>
<dbReference type="CDD" id="cd02213">
    <property type="entry name" value="cupin_PMI_typeII_C"/>
    <property type="match status" value="1"/>
</dbReference>
<evidence type="ECO:0000259" key="3">
    <source>
        <dbReference type="Pfam" id="PF22640"/>
    </source>
</evidence>
<dbReference type="InterPro" id="IPR051161">
    <property type="entry name" value="Mannose-6P_isomerase_type2"/>
</dbReference>
<feature type="domain" description="Mannose-6-phosphate isomerase type II C-terminal" evidence="2">
    <location>
        <begin position="361"/>
        <end position="464"/>
    </location>
</feature>
<dbReference type="EC" id="2.7.7.13" evidence="4 5"/>
<dbReference type="PANTHER" id="PTHR46390:SF1">
    <property type="entry name" value="MANNOSE-1-PHOSPHATE GUANYLYLTRANSFERASE"/>
    <property type="match status" value="1"/>
</dbReference>
<feature type="domain" description="Nucleotidyl transferase" evidence="1">
    <location>
        <begin position="16"/>
        <end position="290"/>
    </location>
</feature>
<evidence type="ECO:0000313" key="5">
    <source>
        <dbReference type="EMBL" id="CEJ07755.1"/>
    </source>
</evidence>
<evidence type="ECO:0000313" key="6">
    <source>
        <dbReference type="Proteomes" id="UP001071230"/>
    </source>
</evidence>
<dbReference type="Proteomes" id="UP001071230">
    <property type="component" value="Unassembled WGS sequence"/>
</dbReference>
<evidence type="ECO:0000259" key="1">
    <source>
        <dbReference type="Pfam" id="PF00483"/>
    </source>
</evidence>
<dbReference type="RefSeq" id="WP_240983350.1">
    <property type="nucleotide sequence ID" value="NZ_CDGJ01000065.1"/>
</dbReference>
<dbReference type="GO" id="GO:0009298">
    <property type="term" value="P:GDP-mannose biosynthetic process"/>
    <property type="evidence" value="ECO:0007669"/>
    <property type="project" value="TreeGrafter"/>
</dbReference>
<dbReference type="SUPFAM" id="SSF51182">
    <property type="entry name" value="RmlC-like cupins"/>
    <property type="match status" value="1"/>
</dbReference>